<comment type="caution">
    <text evidence="2">The sequence shown here is derived from an EMBL/GenBank/DDBJ whole genome shotgun (WGS) entry which is preliminary data.</text>
</comment>
<organism evidence="2 3">
    <name type="scientific">Sphingobacterium corticibacter</name>
    <dbReference type="NCBI Taxonomy" id="2171749"/>
    <lineage>
        <taxon>Bacteria</taxon>
        <taxon>Pseudomonadati</taxon>
        <taxon>Bacteroidota</taxon>
        <taxon>Sphingobacteriia</taxon>
        <taxon>Sphingobacteriales</taxon>
        <taxon>Sphingobacteriaceae</taxon>
        <taxon>Sphingobacterium</taxon>
    </lineage>
</organism>
<sequence length="90" mass="10382">MREASHMQKGEVKVTQGSKVYPTRVHDPKKQRKVHIPFMSMCVYVKINDPRTDDEIKRAWAERKAKEDKSFTSPYLAKPVKGKGGSDNDY</sequence>
<feature type="compositionally biased region" description="Basic and acidic residues" evidence="1">
    <location>
        <begin position="1"/>
        <end position="12"/>
    </location>
</feature>
<dbReference type="AlphaFoldDB" id="A0A2T8HNZ7"/>
<feature type="region of interest" description="Disordered" evidence="1">
    <location>
        <begin position="1"/>
        <end position="32"/>
    </location>
</feature>
<reference evidence="2 3" key="1">
    <citation type="submission" date="2018-04" db="EMBL/GenBank/DDBJ databases">
        <title>Sphingobacterium cortibacter sp. nov.</title>
        <authorList>
            <person name="Li Y."/>
        </authorList>
    </citation>
    <scope>NUCLEOTIDE SEQUENCE [LARGE SCALE GENOMIC DNA]</scope>
    <source>
        <strain evidence="2 3">2c-3</strain>
    </source>
</reference>
<dbReference type="Proteomes" id="UP000245627">
    <property type="component" value="Unassembled WGS sequence"/>
</dbReference>
<protein>
    <submittedName>
        <fullName evidence="2">Uncharacterized protein</fullName>
    </submittedName>
</protein>
<dbReference type="EMBL" id="QDKG01000001">
    <property type="protein sequence ID" value="PVH27032.1"/>
    <property type="molecule type" value="Genomic_DNA"/>
</dbReference>
<dbReference type="RefSeq" id="WP_116774887.1">
    <property type="nucleotide sequence ID" value="NZ_QDKG01000001.1"/>
</dbReference>
<evidence type="ECO:0000313" key="3">
    <source>
        <dbReference type="Proteomes" id="UP000245627"/>
    </source>
</evidence>
<accession>A0A2T8HNZ7</accession>
<evidence type="ECO:0000256" key="1">
    <source>
        <dbReference type="SAM" id="MobiDB-lite"/>
    </source>
</evidence>
<feature type="region of interest" description="Disordered" evidence="1">
    <location>
        <begin position="62"/>
        <end position="90"/>
    </location>
</feature>
<name>A0A2T8HNZ7_9SPHI</name>
<gene>
    <name evidence="2" type="ORF">DC487_05395</name>
</gene>
<keyword evidence="3" id="KW-1185">Reference proteome</keyword>
<proteinExistence type="predicted"/>
<evidence type="ECO:0000313" key="2">
    <source>
        <dbReference type="EMBL" id="PVH27032.1"/>
    </source>
</evidence>